<evidence type="ECO:0000313" key="1">
    <source>
        <dbReference type="EMBL" id="KAK7680521.1"/>
    </source>
</evidence>
<name>A0AAW0FT27_9APHY</name>
<evidence type="ECO:0000313" key="2">
    <source>
        <dbReference type="EMBL" id="KAK7689341.1"/>
    </source>
</evidence>
<comment type="caution">
    <text evidence="1">The sequence shown here is derived from an EMBL/GenBank/DDBJ whole genome shotgun (WGS) entry which is preliminary data.</text>
</comment>
<dbReference type="EMBL" id="JASBNA010000008">
    <property type="protein sequence ID" value="KAK7689341.1"/>
    <property type="molecule type" value="Genomic_DNA"/>
</dbReference>
<dbReference type="AlphaFoldDB" id="A0AAW0FT27"/>
<dbReference type="Proteomes" id="UP001385951">
    <property type="component" value="Unassembled WGS sequence"/>
</dbReference>
<sequence length="76" mass="8599">MMSKKVKLTSKMAEEGLGLKVVEEQMVGETRRKIEDDIFVTREVLSLRDWDRLGAALVDCRSTKTTPTVLRGQTSE</sequence>
<proteinExistence type="predicted"/>
<accession>A0AAW0FT27</accession>
<organism evidence="1 3">
    <name type="scientific">Cerrena zonata</name>
    <dbReference type="NCBI Taxonomy" id="2478898"/>
    <lineage>
        <taxon>Eukaryota</taxon>
        <taxon>Fungi</taxon>
        <taxon>Dikarya</taxon>
        <taxon>Basidiomycota</taxon>
        <taxon>Agaricomycotina</taxon>
        <taxon>Agaricomycetes</taxon>
        <taxon>Polyporales</taxon>
        <taxon>Cerrenaceae</taxon>
        <taxon>Cerrena</taxon>
    </lineage>
</organism>
<dbReference type="EMBL" id="JASBNA010000048">
    <property type="protein sequence ID" value="KAK7680521.1"/>
    <property type="molecule type" value="Genomic_DNA"/>
</dbReference>
<protein>
    <submittedName>
        <fullName evidence="1">Uncharacterized protein</fullName>
    </submittedName>
</protein>
<evidence type="ECO:0000313" key="3">
    <source>
        <dbReference type="Proteomes" id="UP001385951"/>
    </source>
</evidence>
<reference evidence="1 3" key="1">
    <citation type="submission" date="2022-09" db="EMBL/GenBank/DDBJ databases">
        <authorList>
            <person name="Palmer J.M."/>
        </authorList>
    </citation>
    <scope>NUCLEOTIDE SEQUENCE [LARGE SCALE GENOMIC DNA]</scope>
    <source>
        <strain evidence="1 3">DSM 7382</strain>
    </source>
</reference>
<gene>
    <name evidence="2" type="ORF">QCA50_007132</name>
    <name evidence="1" type="ORF">QCA50_016302</name>
</gene>
<keyword evidence="3" id="KW-1185">Reference proteome</keyword>